<dbReference type="InterPro" id="IPR002711">
    <property type="entry name" value="HNH"/>
</dbReference>
<evidence type="ECO:0000259" key="3">
    <source>
        <dbReference type="PROSITE" id="PS50878"/>
    </source>
</evidence>
<dbReference type="Gene3D" id="1.10.30.50">
    <property type="match status" value="1"/>
</dbReference>
<dbReference type="CDD" id="cd00085">
    <property type="entry name" value="HNHc"/>
    <property type="match status" value="1"/>
</dbReference>
<feature type="region of interest" description="Disordered" evidence="2">
    <location>
        <begin position="73"/>
        <end position="97"/>
    </location>
</feature>
<comment type="similarity">
    <text evidence="1">Belongs to the bacterial reverse transcriptase family.</text>
</comment>
<evidence type="ECO:0000256" key="1">
    <source>
        <dbReference type="ARBA" id="ARBA00034120"/>
    </source>
</evidence>
<dbReference type="CDD" id="cd01651">
    <property type="entry name" value="RT_G2_intron"/>
    <property type="match status" value="1"/>
</dbReference>
<dbReference type="InterPro" id="IPR043502">
    <property type="entry name" value="DNA/RNA_pol_sf"/>
</dbReference>
<feature type="compositionally biased region" description="Polar residues" evidence="2">
    <location>
        <begin position="84"/>
        <end position="96"/>
    </location>
</feature>
<dbReference type="GO" id="GO:0003964">
    <property type="term" value="F:RNA-directed DNA polymerase activity"/>
    <property type="evidence" value="ECO:0007669"/>
    <property type="project" value="UniProtKB-KW"/>
</dbReference>
<dbReference type="PANTHER" id="PTHR34047:SF8">
    <property type="entry name" value="PROTEIN YKFC"/>
    <property type="match status" value="1"/>
</dbReference>
<reference evidence="4 5" key="1">
    <citation type="submission" date="2016-03" db="EMBL/GenBank/DDBJ databases">
        <authorList>
            <person name="Ploux O."/>
        </authorList>
    </citation>
    <scope>NUCLEOTIDE SEQUENCE [LARGE SCALE GENOMIC DNA]</scope>
    <source>
        <strain evidence="4 5">R-45371</strain>
    </source>
</reference>
<dbReference type="InterPro" id="IPR003615">
    <property type="entry name" value="HNH_nuc"/>
</dbReference>
<dbReference type="AlphaFoldDB" id="A0A177MUJ4"/>
<feature type="domain" description="Reverse transcriptase" evidence="3">
    <location>
        <begin position="94"/>
        <end position="335"/>
    </location>
</feature>
<dbReference type="RefSeq" id="WP_064035419.1">
    <property type="nucleotide sequence ID" value="NZ_LUUH01000008.1"/>
</dbReference>
<dbReference type="NCBIfam" id="TIGR04416">
    <property type="entry name" value="group_II_RT_mat"/>
    <property type="match status" value="1"/>
</dbReference>
<dbReference type="Pfam" id="PF08388">
    <property type="entry name" value="GIIM"/>
    <property type="match status" value="1"/>
</dbReference>
<dbReference type="GO" id="GO:0004519">
    <property type="term" value="F:endonuclease activity"/>
    <property type="evidence" value="ECO:0007669"/>
    <property type="project" value="InterPro"/>
</dbReference>
<dbReference type="InterPro" id="IPR025960">
    <property type="entry name" value="RVT_N"/>
</dbReference>
<keyword evidence="4" id="KW-0808">Transferase</keyword>
<comment type="caution">
    <text evidence="4">The sequence shown here is derived from an EMBL/GenBank/DDBJ whole genome shotgun (WGS) entry which is preliminary data.</text>
</comment>
<protein>
    <submittedName>
        <fullName evidence="4">Group II intron reverse transcriptase/maturase</fullName>
    </submittedName>
</protein>
<keyword evidence="4" id="KW-0695">RNA-directed DNA polymerase</keyword>
<gene>
    <name evidence="4" type="ORF">A1353_24645</name>
</gene>
<accession>A0A177MUJ4</accession>
<dbReference type="GO" id="GO:0008270">
    <property type="term" value="F:zinc ion binding"/>
    <property type="evidence" value="ECO:0007669"/>
    <property type="project" value="InterPro"/>
</dbReference>
<organism evidence="4 5">
    <name type="scientific">Methylomonas methanica</name>
    <dbReference type="NCBI Taxonomy" id="421"/>
    <lineage>
        <taxon>Bacteria</taxon>
        <taxon>Pseudomonadati</taxon>
        <taxon>Pseudomonadota</taxon>
        <taxon>Gammaproteobacteria</taxon>
        <taxon>Methylococcales</taxon>
        <taxon>Methylococcaceae</taxon>
        <taxon>Methylomonas</taxon>
    </lineage>
</organism>
<dbReference type="SMART" id="SM00507">
    <property type="entry name" value="HNHc"/>
    <property type="match status" value="1"/>
</dbReference>
<evidence type="ECO:0000313" key="4">
    <source>
        <dbReference type="EMBL" id="OAI09292.1"/>
    </source>
</evidence>
<dbReference type="InterPro" id="IPR051083">
    <property type="entry name" value="GrpII_Intron_Splice-Mob/Def"/>
</dbReference>
<dbReference type="InterPro" id="IPR030931">
    <property type="entry name" value="Group_II_RT_mat"/>
</dbReference>
<dbReference type="EMBL" id="LUUH01000008">
    <property type="protein sequence ID" value="OAI09292.1"/>
    <property type="molecule type" value="Genomic_DNA"/>
</dbReference>
<dbReference type="PANTHER" id="PTHR34047">
    <property type="entry name" value="NUCLEAR INTRON MATURASE 1, MITOCHONDRIAL-RELATED"/>
    <property type="match status" value="1"/>
</dbReference>
<dbReference type="InterPro" id="IPR000477">
    <property type="entry name" value="RT_dom"/>
</dbReference>
<evidence type="ECO:0000313" key="5">
    <source>
        <dbReference type="Proteomes" id="UP000077763"/>
    </source>
</evidence>
<dbReference type="SUPFAM" id="SSF56672">
    <property type="entry name" value="DNA/RNA polymerases"/>
    <property type="match status" value="1"/>
</dbReference>
<dbReference type="Pfam" id="PF13655">
    <property type="entry name" value="RVT_N"/>
    <property type="match status" value="1"/>
</dbReference>
<dbReference type="PROSITE" id="PS50878">
    <property type="entry name" value="RT_POL"/>
    <property type="match status" value="1"/>
</dbReference>
<keyword evidence="4" id="KW-0548">Nucleotidyltransferase</keyword>
<sequence length="562" mass="64168">MNVVTSACAASGFEVDWHSINWGQCHQQVRRLQARIVKATQEGSWGKVKALQWLLTHSFSGKAIAVKRVTENKGKKTSGVDGKTWSTPKAKSQAMSSLRRRGYQPLPLRRVYIPKSNGKERPLGIPTMKDRAMQALYRLALEPVSETTADPDSYGFRPERSTADAREQCFTVLSRAYAPQWILEGDIKGCFDNISHQWMLENIPMDKSILQKWLKAGYVYQNKLFPTEAGTPQGGIISPTLSNMTLDGLETLLMNRFALSNRTGRFSHGMAARHQVNLVRYADDFIITSRSKELLESEIRPMVENFLLERSLLLSAEKTKITHIDEGFDFLGWNVRKYKGKLLIKPAKKNVKAFLDEVRATVKANNQAKQINLIRLLNPKIRGWANYHKAAVAKVIFSKVDNEIWKLLWRWAVRRHPKKSGLWIRRKYFSPNGSRGWGFNAAFLTSDGKPRRMTLVKATDTAIRRHDKIKKDANPYDPKWEPYFEGRLGLKMKGSPKGKRQLLILWLEQAGKCSICSQRITKETGWRIHHILSKSKGGKDNLSNLNLIHPNCLYKTKPNTDK</sequence>
<dbReference type="InterPro" id="IPR013597">
    <property type="entry name" value="Mat_intron_G2"/>
</dbReference>
<dbReference type="Pfam" id="PF00078">
    <property type="entry name" value="RVT_1"/>
    <property type="match status" value="1"/>
</dbReference>
<dbReference type="Proteomes" id="UP000077763">
    <property type="component" value="Unassembled WGS sequence"/>
</dbReference>
<dbReference type="GO" id="GO:0003676">
    <property type="term" value="F:nucleic acid binding"/>
    <property type="evidence" value="ECO:0007669"/>
    <property type="project" value="InterPro"/>
</dbReference>
<proteinExistence type="inferred from homology"/>
<evidence type="ECO:0000256" key="2">
    <source>
        <dbReference type="SAM" id="MobiDB-lite"/>
    </source>
</evidence>
<dbReference type="Pfam" id="PF01844">
    <property type="entry name" value="HNH"/>
    <property type="match status" value="1"/>
</dbReference>
<name>A0A177MUJ4_METMH</name>